<dbReference type="OrthoDB" id="10334912at2759"/>
<evidence type="ECO:0000313" key="1">
    <source>
        <dbReference type="EMBL" id="KAF5396858.1"/>
    </source>
</evidence>
<proteinExistence type="predicted"/>
<evidence type="ECO:0000313" key="2">
    <source>
        <dbReference type="Proteomes" id="UP000748531"/>
    </source>
</evidence>
<sequence>MFPKSVTNKVTQMGCDYAYAGRMGLKTLEVLCFYNYPLDEWYNLSSRNIAKCLYNDHSLSFSKCNVDSPCNKYPGLVRMSFNKLHLFCLIFLITNFSP</sequence>
<dbReference type="AlphaFoldDB" id="A0A8J4SGH1"/>
<accession>A0A8J4SGH1</accession>
<comment type="caution">
    <text evidence="1">The sequence shown here is derived from an EMBL/GenBank/DDBJ whole genome shotgun (WGS) entry which is preliminary data.</text>
</comment>
<organism evidence="1 2">
    <name type="scientific">Paragonimus heterotremus</name>
    <dbReference type="NCBI Taxonomy" id="100268"/>
    <lineage>
        <taxon>Eukaryota</taxon>
        <taxon>Metazoa</taxon>
        <taxon>Spiralia</taxon>
        <taxon>Lophotrochozoa</taxon>
        <taxon>Platyhelminthes</taxon>
        <taxon>Trematoda</taxon>
        <taxon>Digenea</taxon>
        <taxon>Plagiorchiida</taxon>
        <taxon>Troglotremata</taxon>
        <taxon>Troglotrematidae</taxon>
        <taxon>Paragonimus</taxon>
    </lineage>
</organism>
<protein>
    <submittedName>
        <fullName evidence="1">Uncharacterized protein</fullName>
    </submittedName>
</protein>
<reference evidence="1" key="1">
    <citation type="submission" date="2019-05" db="EMBL/GenBank/DDBJ databases">
        <title>Annotation for the trematode Paragonimus heterotremus.</title>
        <authorList>
            <person name="Choi Y.-J."/>
        </authorList>
    </citation>
    <scope>NUCLEOTIDE SEQUENCE</scope>
    <source>
        <strain evidence="1">LC</strain>
    </source>
</reference>
<gene>
    <name evidence="1" type="ORF">PHET_09935</name>
</gene>
<dbReference type="EMBL" id="LUCH01007209">
    <property type="protein sequence ID" value="KAF5396858.1"/>
    <property type="molecule type" value="Genomic_DNA"/>
</dbReference>
<name>A0A8J4SGH1_9TREM</name>
<dbReference type="Proteomes" id="UP000748531">
    <property type="component" value="Unassembled WGS sequence"/>
</dbReference>
<keyword evidence="2" id="KW-1185">Reference proteome</keyword>